<evidence type="ECO:0000256" key="2">
    <source>
        <dbReference type="SAM" id="Phobius"/>
    </source>
</evidence>
<protein>
    <recommendedName>
        <fullName evidence="5">Fam-m protein</fullName>
    </recommendedName>
</protein>
<accession>A0A1C3KSI0</accession>
<keyword evidence="2" id="KW-1133">Transmembrane helix</keyword>
<evidence type="ECO:0000313" key="3">
    <source>
        <dbReference type="EMBL" id="SBT77107.1"/>
    </source>
</evidence>
<keyword evidence="2" id="KW-0812">Transmembrane</keyword>
<dbReference type="VEuPathDB" id="PlasmoDB:POWCR01_090024200"/>
<dbReference type="OrthoDB" id="372232at2759"/>
<feature type="transmembrane region" description="Helical" evidence="2">
    <location>
        <begin position="6"/>
        <end position="23"/>
    </location>
</feature>
<dbReference type="VEuPathDB" id="PlasmoDB:PocGH01_09028900"/>
<keyword evidence="2" id="KW-0472">Membrane</keyword>
<evidence type="ECO:0008006" key="5">
    <source>
        <dbReference type="Google" id="ProtNLM"/>
    </source>
</evidence>
<feature type="region of interest" description="Disordered" evidence="1">
    <location>
        <begin position="233"/>
        <end position="279"/>
    </location>
</feature>
<evidence type="ECO:0000313" key="4">
    <source>
        <dbReference type="Proteomes" id="UP000243200"/>
    </source>
</evidence>
<reference evidence="3 4" key="1">
    <citation type="submission" date="2016-06" db="EMBL/GenBank/DDBJ databases">
        <authorList>
            <consortium name="Pathogen Informatics"/>
        </authorList>
    </citation>
    <scope>NUCLEOTIDE SEQUENCE [LARGE SCALE GENOMIC DNA]</scope>
    <source>
        <strain evidence="3">PowCR01</strain>
    </source>
</reference>
<dbReference type="Proteomes" id="UP000243200">
    <property type="component" value="Chromosome 9"/>
</dbReference>
<feature type="compositionally biased region" description="Basic and acidic residues" evidence="1">
    <location>
        <begin position="233"/>
        <end position="256"/>
    </location>
</feature>
<feature type="transmembrane region" description="Helical" evidence="2">
    <location>
        <begin position="125"/>
        <end position="143"/>
    </location>
</feature>
<gene>
    <name evidence="3" type="primary">PowCR01_090024200</name>
    <name evidence="3" type="ORF">POWCR01_090024200</name>
</gene>
<name>A0A1C3KSI0_PLAOA</name>
<feature type="transmembrane region" description="Helical" evidence="2">
    <location>
        <begin position="189"/>
        <end position="209"/>
    </location>
</feature>
<organism evidence="3 4">
    <name type="scientific">Plasmodium ovale</name>
    <name type="common">malaria parasite P. ovale</name>
    <dbReference type="NCBI Taxonomy" id="36330"/>
    <lineage>
        <taxon>Eukaryota</taxon>
        <taxon>Sar</taxon>
        <taxon>Alveolata</taxon>
        <taxon>Apicomplexa</taxon>
        <taxon>Aconoidasida</taxon>
        <taxon>Haemosporida</taxon>
        <taxon>Plasmodiidae</taxon>
        <taxon>Plasmodium</taxon>
        <taxon>Plasmodium (Plasmodium)</taxon>
    </lineage>
</organism>
<sequence length="279" mass="33342">MKLCKFFAFVPLFFFTFLNVKCIKNTTPKIHMNVKYGIHVQNGKYKHNKYRFIGYSKKEYNLLILNKNQTIHEKYIKKHTNSNVLYLQDNENGRREFKYNSLHKNEDKNLWNKFTSKMVIFNKNMLAKFVCAGAFCLVFYPVYTYLMNKKIDFVIANVFKEKLLCLDIPKKFKRYFLFMSLDEFKSSPFFLSAILIASYSLYIILKVYIEKYKEANRIKSSIDAYNKSKDEYINTGKDSTEEKGGDSTDENERNSTDENDNPYYFDYIDENNDFNKDLY</sequence>
<proteinExistence type="predicted"/>
<evidence type="ECO:0000256" key="1">
    <source>
        <dbReference type="SAM" id="MobiDB-lite"/>
    </source>
</evidence>
<dbReference type="AlphaFoldDB" id="A0A1C3KSI0"/>
<dbReference type="EMBL" id="LT594513">
    <property type="protein sequence ID" value="SBT77107.1"/>
    <property type="molecule type" value="Genomic_DNA"/>
</dbReference>